<keyword evidence="2" id="KW-1185">Reference proteome</keyword>
<protein>
    <submittedName>
        <fullName evidence="1">Uncharacterized protein</fullName>
    </submittedName>
</protein>
<gene>
    <name evidence="1" type="ORF">ACFQZI_00165</name>
</gene>
<dbReference type="EMBL" id="JBHTIA010000002">
    <property type="protein sequence ID" value="MFD0763244.1"/>
    <property type="molecule type" value="Genomic_DNA"/>
</dbReference>
<comment type="caution">
    <text evidence="1">The sequence shown here is derived from an EMBL/GenBank/DDBJ whole genome shotgun (WGS) entry which is preliminary data.</text>
</comment>
<organism evidence="1 2">
    <name type="scientific">Mucilaginibacter lutimaris</name>
    <dbReference type="NCBI Taxonomy" id="931629"/>
    <lineage>
        <taxon>Bacteria</taxon>
        <taxon>Pseudomonadati</taxon>
        <taxon>Bacteroidota</taxon>
        <taxon>Sphingobacteriia</taxon>
        <taxon>Sphingobacteriales</taxon>
        <taxon>Sphingobacteriaceae</taxon>
        <taxon>Mucilaginibacter</taxon>
    </lineage>
</organism>
<evidence type="ECO:0000313" key="2">
    <source>
        <dbReference type="Proteomes" id="UP001597073"/>
    </source>
</evidence>
<reference evidence="2" key="1">
    <citation type="journal article" date="2019" name="Int. J. Syst. Evol. Microbiol.">
        <title>The Global Catalogue of Microorganisms (GCM) 10K type strain sequencing project: providing services to taxonomists for standard genome sequencing and annotation.</title>
        <authorList>
            <consortium name="The Broad Institute Genomics Platform"/>
            <consortium name="The Broad Institute Genome Sequencing Center for Infectious Disease"/>
            <person name="Wu L."/>
            <person name="Ma J."/>
        </authorList>
    </citation>
    <scope>NUCLEOTIDE SEQUENCE [LARGE SCALE GENOMIC DNA]</scope>
    <source>
        <strain evidence="2">CCUG 60742</strain>
    </source>
</reference>
<evidence type="ECO:0000313" key="1">
    <source>
        <dbReference type="EMBL" id="MFD0763244.1"/>
    </source>
</evidence>
<sequence>MIIIPKQIVIIQQSHIHENLPGFEQESDVYDLQDLFFELESKEIGCLKQISKLVKGELQYGKK</sequence>
<accession>A0ABW2ZCH7</accession>
<proteinExistence type="predicted"/>
<dbReference type="Proteomes" id="UP001597073">
    <property type="component" value="Unassembled WGS sequence"/>
</dbReference>
<name>A0ABW2ZCH7_9SPHI</name>
<dbReference type="RefSeq" id="WP_377137136.1">
    <property type="nucleotide sequence ID" value="NZ_JBHTIA010000002.1"/>
</dbReference>